<proteinExistence type="predicted"/>
<dbReference type="Pfam" id="PF13708">
    <property type="entry name" value="DUF4942"/>
    <property type="match status" value="1"/>
</dbReference>
<keyword evidence="3" id="KW-1185">Reference proteome</keyword>
<name>A0A240UIG9_9BURK</name>
<protein>
    <recommendedName>
        <fullName evidence="1">DUF4942 domain-containing protein</fullName>
    </recommendedName>
</protein>
<keyword evidence="2" id="KW-0614">Plasmid</keyword>
<sequence length="249" mass="27936">MENLFRNHFEELKQKKRLSSAYFDVRYHSGVGTIHFFPTRPDLIDRLNRLVGQHRKWLPENMAEASEDFLKQYTSAEKFDAEIRKEFASQAGETSYSRYYNFGIKCLVNPTANTREMDEHYKQAVACMDRATTVVLERKGINVQALLTSASSGCAHAARSQLAAQCFLCTLPHGVAKRRLHLIGRLCPKDMAIGVSRIGPGSLAPQAHQSARPSTQWLVQGRALPLRVACTDDIPNSQSRTNKAELEGA</sequence>
<accession>A0A240UIG9</accession>
<dbReference type="AlphaFoldDB" id="A0A240UIG9"/>
<evidence type="ECO:0000313" key="2">
    <source>
        <dbReference type="EMBL" id="ART61291.1"/>
    </source>
</evidence>
<gene>
    <name evidence="2" type="ORF">CBP36_20215</name>
</gene>
<evidence type="ECO:0000259" key="1">
    <source>
        <dbReference type="Pfam" id="PF13708"/>
    </source>
</evidence>
<dbReference type="RefSeq" id="WP_086929053.1">
    <property type="nucleotide sequence ID" value="NZ_CP021367.1"/>
</dbReference>
<reference evidence="2" key="1">
    <citation type="submission" date="2017-05" db="EMBL/GenBank/DDBJ databases">
        <title>Polyphasic characterization of four soil-derived phenanthrene-degrading Acidovorax strains and proposal of Acidovorax phenanthrenivorans sp. nov.</title>
        <authorList>
            <person name="Singleton D."/>
            <person name="Lee J."/>
            <person name="Dickey A.N."/>
            <person name="Stroud A."/>
            <person name="Scholl E.H."/>
            <person name="Wright F.A."/>
            <person name="Aitken M.D."/>
        </authorList>
    </citation>
    <scope>NUCLEOTIDE SEQUENCE</scope>
    <source>
        <strain evidence="2">P4</strain>
        <plasmid evidence="2">pACP4.1</plasmid>
    </source>
</reference>
<dbReference type="Proteomes" id="UP000194440">
    <property type="component" value="Plasmid pACP4.1"/>
</dbReference>
<evidence type="ECO:0000313" key="3">
    <source>
        <dbReference type="Proteomes" id="UP000194440"/>
    </source>
</evidence>
<dbReference type="KEGG" id="acip:CBP36_20215"/>
<dbReference type="EMBL" id="CP021367">
    <property type="protein sequence ID" value="ART61291.1"/>
    <property type="molecule type" value="Genomic_DNA"/>
</dbReference>
<organism evidence="2 3">
    <name type="scientific">Acidovorax carolinensis</name>
    <dbReference type="NCBI Taxonomy" id="553814"/>
    <lineage>
        <taxon>Bacteria</taxon>
        <taxon>Pseudomonadati</taxon>
        <taxon>Pseudomonadota</taxon>
        <taxon>Betaproteobacteria</taxon>
        <taxon>Burkholderiales</taxon>
        <taxon>Comamonadaceae</taxon>
        <taxon>Acidovorax</taxon>
    </lineage>
</organism>
<feature type="domain" description="DUF4942" evidence="1">
    <location>
        <begin position="10"/>
        <end position="56"/>
    </location>
</feature>
<dbReference type="OrthoDB" id="6128088at2"/>
<geneLocation type="plasmid" evidence="2 3">
    <name>pACP4.1</name>
</geneLocation>
<dbReference type="InterPro" id="IPR031339">
    <property type="entry name" value="DUF4942"/>
</dbReference>